<evidence type="ECO:0000313" key="3">
    <source>
        <dbReference type="EMBL" id="KFG38068.1"/>
    </source>
</evidence>
<feature type="region of interest" description="Disordered" evidence="1">
    <location>
        <begin position="1094"/>
        <end position="1149"/>
    </location>
</feature>
<feature type="region of interest" description="Disordered" evidence="1">
    <location>
        <begin position="154"/>
        <end position="329"/>
    </location>
</feature>
<dbReference type="AlphaFoldDB" id="A0A086K100"/>
<dbReference type="Pfam" id="PF01823">
    <property type="entry name" value="MACPF"/>
    <property type="match status" value="1"/>
</dbReference>
<name>A0A086K100_TOXGO</name>
<feature type="compositionally biased region" description="Basic residues" evidence="1">
    <location>
        <begin position="1099"/>
        <end position="1111"/>
    </location>
</feature>
<evidence type="ECO:0000259" key="2">
    <source>
        <dbReference type="PROSITE" id="PS51412"/>
    </source>
</evidence>
<dbReference type="Proteomes" id="UP000028837">
    <property type="component" value="Unassembled WGS sequence"/>
</dbReference>
<feature type="compositionally biased region" description="Polar residues" evidence="1">
    <location>
        <begin position="222"/>
        <end position="234"/>
    </location>
</feature>
<dbReference type="VEuPathDB" id="ToxoDB:TGDOM2_204130"/>
<organism evidence="3 4">
    <name type="scientific">Toxoplasma gondii GAB2-2007-GAL-DOM2</name>
    <dbReference type="NCBI Taxonomy" id="1130820"/>
    <lineage>
        <taxon>Eukaryota</taxon>
        <taxon>Sar</taxon>
        <taxon>Alveolata</taxon>
        <taxon>Apicomplexa</taxon>
        <taxon>Conoidasida</taxon>
        <taxon>Coccidia</taxon>
        <taxon>Eucoccidiorida</taxon>
        <taxon>Eimeriorina</taxon>
        <taxon>Sarcocystidae</taxon>
        <taxon>Toxoplasma</taxon>
    </lineage>
</organism>
<proteinExistence type="predicted"/>
<dbReference type="SMR" id="A0A086K100"/>
<feature type="compositionally biased region" description="Basic and acidic residues" evidence="1">
    <location>
        <begin position="162"/>
        <end position="177"/>
    </location>
</feature>
<feature type="compositionally biased region" description="Basic and acidic residues" evidence="1">
    <location>
        <begin position="184"/>
        <end position="194"/>
    </location>
</feature>
<evidence type="ECO:0000313" key="4">
    <source>
        <dbReference type="Proteomes" id="UP000028837"/>
    </source>
</evidence>
<feature type="region of interest" description="Disordered" evidence="1">
    <location>
        <begin position="353"/>
        <end position="381"/>
    </location>
</feature>
<feature type="compositionally biased region" description="Basic residues" evidence="1">
    <location>
        <begin position="264"/>
        <end position="283"/>
    </location>
</feature>
<feature type="compositionally biased region" description="Polar residues" evidence="1">
    <location>
        <begin position="361"/>
        <end position="378"/>
    </location>
</feature>
<feature type="domain" description="MACPF" evidence="2">
    <location>
        <begin position="463"/>
        <end position="817"/>
    </location>
</feature>
<accession>A0A086K100</accession>
<dbReference type="SMART" id="SM00457">
    <property type="entry name" value="MACPF"/>
    <property type="match status" value="1"/>
</dbReference>
<gene>
    <name evidence="3" type="ORF">TGDOM2_204130</name>
</gene>
<comment type="caution">
    <text evidence="3">The sequence shown here is derived from an EMBL/GenBank/DDBJ whole genome shotgun (WGS) entry which is preliminary data.</text>
</comment>
<feature type="region of interest" description="Disordered" evidence="1">
    <location>
        <begin position="716"/>
        <end position="736"/>
    </location>
</feature>
<evidence type="ECO:0000256" key="1">
    <source>
        <dbReference type="SAM" id="MobiDB-lite"/>
    </source>
</evidence>
<feature type="compositionally biased region" description="Low complexity" evidence="1">
    <location>
        <begin position="238"/>
        <end position="249"/>
    </location>
</feature>
<dbReference type="EMBL" id="AHZU02000964">
    <property type="protein sequence ID" value="KFG38068.1"/>
    <property type="molecule type" value="Genomic_DNA"/>
</dbReference>
<sequence length="1161" mass="125468">MFVVDLSLSGNMRSLTHGKSIHRSSIVVVTHCSHRLSLSPLNRPALFPSHSDRYTVPWRCRPSSWRLWITFVCLLTLHMFGLSSAVKRDGEVPTANLRASLSPDSSKEDAMLLSAIGGIGPTESRLQHIPFRTTRYLPIRSHVLQSTVERIESPEALNEVPTKVERNEFTEKGDKTEQVLTAQADHKSLLEGRSESTSTAPDDDFDFLFEDDTPKKPKSRVNKGTSSDETSPGDRSSGEGSSASDSLLSVVHRTKGNATQANKNQKRITHPKSKAQHQKKVTKKQGIPGSDSLGTSSADFDFDIDSSSNTQADDSQRQSLGDSSALDLFGSDTGDTGDIFGFSNSSSDGGNAAANDGGLFSSSGMGPTGASDETSANPLGSILGGVLNPFAQQQSITPMTDKADEWSKENMKAFEEKMPKKMRDDGSPDSWYKQAVPQESVADLNRMRENRRIAEENRAAAPLSAVYTKATKTVPAINYLGAGYDHVRGNPVGDPSSMGDPGIRPPVLRFTYAQNEDGVSNDLTVLQPLGGYVRQYVACRQSETISELSNLSDYQNELSVDASLQGGDPIGLNSFSASTGYRDFAKEVSKKDTRTYMLKNYCMRYEAGVAQSNHLKWNVTLAFAAGVSQLPDVFDAHNPECACSAEQWRQDQNAEACTKTNVPIWISFIEQFGTHFLVRLFAGGKMTYQVTAKRSEVEKMRNMGIDVKTQLKMQLGGVSGGAGQGTSSKKNQSSSEYQMNVQKETLVIGGRPPGNVSDPAALAAWADTVEELPMPVKFEVQPLYHLLPVEKQEAFKQAVTFYSKAVGLTPQDLSALTGVTRNLPKQLTQATQVAWSGPPPGFAKCPAGQVVILGFAMHLNFKEPGTDNFRIISCPPGREKCDGVGTASSETDEGRIYILCGEEPINEIQQVVAESPAHAGASVLEASCPDETVVVGGFGISVRGGSDGLDSFSIESCTTGQTICTKAPTRGSEKNFLWMMCVDKQYPGLRELVNVAELGSHGNANKRAVNSDGNVDVKCPANSSIVLGYVMEAHTNMQFVRDKFLQCPENASECKMTGKGVDHGMLWLFDRHALFGWIICKTVNEPAMHVATDVGKAKGNGKKKKGKKGKNKTNAPNEVEEGQQLGADSPSQVSVPADADSGPTSKTMSSLKLAPVKLLDL</sequence>
<reference evidence="3 4" key="1">
    <citation type="submission" date="2014-02" db="EMBL/GenBank/DDBJ databases">
        <authorList>
            <person name="Sibley D."/>
            <person name="Venepally P."/>
            <person name="Karamycheva S."/>
            <person name="Hadjithomas M."/>
            <person name="Khan A."/>
            <person name="Brunk B."/>
            <person name="Roos D."/>
            <person name="Caler E."/>
            <person name="Lorenzi H."/>
        </authorList>
    </citation>
    <scope>NUCLEOTIDE SEQUENCE [LARGE SCALE GENOMIC DNA]</scope>
    <source>
        <strain evidence="3 4">GAB2-2007-GAL-DOM2</strain>
    </source>
</reference>
<dbReference type="PROSITE" id="PS51412">
    <property type="entry name" value="MACPF_2"/>
    <property type="match status" value="1"/>
</dbReference>
<feature type="compositionally biased region" description="Polar residues" evidence="1">
    <location>
        <begin position="309"/>
        <end position="322"/>
    </location>
</feature>
<dbReference type="OrthoDB" id="330098at2759"/>
<protein>
    <submittedName>
        <fullName evidence="3">Perforin-like protein PLP1</fullName>
    </submittedName>
</protein>
<feature type="compositionally biased region" description="Acidic residues" evidence="1">
    <location>
        <begin position="201"/>
        <end position="211"/>
    </location>
</feature>
<dbReference type="InterPro" id="IPR020864">
    <property type="entry name" value="MACPF"/>
</dbReference>